<sequence length="309" mass="32738">MGTPVAPTLVHDNKATIDLTRKPTRADFAFADGRNDRSYQRQGADPLATTVVLPSGTLHIPAFVITADGGDFTGNTPLPPQHIVVQRKFDRSEQALQSLLGDAPTLGLPTAEMEEQISRLSGTIGSGVVDGFVHGWLAAYVEIIGYDDGAVGVNYTFTIDQFHNDAIDAVVHDGVFPIDLTHRPSRAELAFRDGFPTARVQPAWNTTLAVRLTLPAGVITRPVRSVDSTATQTVVSLASSSIADAQSALAADAPALGVDPGSVWDGTGHVKKTLPGLKNQFYDVSVTVDATLGQPGSFAASLSYTFTYH</sequence>
<gene>
    <name evidence="1" type="ORF">ACFFH7_26025</name>
</gene>
<proteinExistence type="predicted"/>
<organism evidence="1 2">
    <name type="scientific">Kutzneria chonburiensis</name>
    <dbReference type="NCBI Taxonomy" id="1483604"/>
    <lineage>
        <taxon>Bacteria</taxon>
        <taxon>Bacillati</taxon>
        <taxon>Actinomycetota</taxon>
        <taxon>Actinomycetes</taxon>
        <taxon>Pseudonocardiales</taxon>
        <taxon>Pseudonocardiaceae</taxon>
        <taxon>Kutzneria</taxon>
    </lineage>
</organism>
<accession>A0ABV6MXF1</accession>
<protein>
    <submittedName>
        <fullName evidence="1">Uncharacterized protein</fullName>
    </submittedName>
</protein>
<comment type="caution">
    <text evidence="1">The sequence shown here is derived from an EMBL/GenBank/DDBJ whole genome shotgun (WGS) entry which is preliminary data.</text>
</comment>
<evidence type="ECO:0000313" key="2">
    <source>
        <dbReference type="Proteomes" id="UP001589810"/>
    </source>
</evidence>
<name>A0ABV6MXF1_9PSEU</name>
<dbReference type="EMBL" id="JBHLUD010000008">
    <property type="protein sequence ID" value="MFC0544990.1"/>
    <property type="molecule type" value="Genomic_DNA"/>
</dbReference>
<dbReference type="RefSeq" id="WP_273936283.1">
    <property type="nucleotide sequence ID" value="NZ_CP097263.1"/>
</dbReference>
<evidence type="ECO:0000313" key="1">
    <source>
        <dbReference type="EMBL" id="MFC0544990.1"/>
    </source>
</evidence>
<keyword evidence="2" id="KW-1185">Reference proteome</keyword>
<reference evidence="1 2" key="1">
    <citation type="submission" date="2024-09" db="EMBL/GenBank/DDBJ databases">
        <authorList>
            <person name="Sun Q."/>
            <person name="Mori K."/>
        </authorList>
    </citation>
    <scope>NUCLEOTIDE SEQUENCE [LARGE SCALE GENOMIC DNA]</scope>
    <source>
        <strain evidence="1 2">TBRC 1432</strain>
    </source>
</reference>
<dbReference type="Proteomes" id="UP001589810">
    <property type="component" value="Unassembled WGS sequence"/>
</dbReference>